<dbReference type="InterPro" id="IPR006379">
    <property type="entry name" value="HAD-SF_hydro_IIB"/>
</dbReference>
<dbReference type="SFLD" id="SFLDG01140">
    <property type="entry name" value="C2.B:_Phosphomannomutase_and_P"/>
    <property type="match status" value="1"/>
</dbReference>
<comment type="caution">
    <text evidence="3">The sequence shown here is derived from an EMBL/GenBank/DDBJ whole genome shotgun (WGS) entry which is preliminary data.</text>
</comment>
<dbReference type="PANTHER" id="PTHR46521:SF4">
    <property type="entry name" value="SUCROSE-PHOSPHATASE 2-RELATED"/>
    <property type="match status" value="1"/>
</dbReference>
<dbReference type="GO" id="GO:0016787">
    <property type="term" value="F:hydrolase activity"/>
    <property type="evidence" value="ECO:0007669"/>
    <property type="project" value="UniProtKB-KW"/>
</dbReference>
<dbReference type="SFLD" id="SFLDG01141">
    <property type="entry name" value="C2.B.1:_Sucrose_Phosphatase_Li"/>
    <property type="match status" value="1"/>
</dbReference>
<dbReference type="RefSeq" id="WP_229535977.1">
    <property type="nucleotide sequence ID" value="NZ_JAJHJB010000024.1"/>
</dbReference>
<reference evidence="3" key="1">
    <citation type="submission" date="2021-11" db="EMBL/GenBank/DDBJ databases">
        <title>Description of a new species Pelosinus isolated from the bottom sediments of Lake Baikal.</title>
        <authorList>
            <person name="Zakharyuk A."/>
        </authorList>
    </citation>
    <scope>NUCLEOTIDE SEQUENCE</scope>
    <source>
        <strain evidence="3">Bkl1</strain>
    </source>
</reference>
<sequence>MPRRCVEHSTKYVLATDLDGTLIGCKQSLKNLNQIIEKQRSNILLIYITGRTFSSAWQLVQSETLLIPDILISDVGTEIHLAPNFIRNAGWEIKIGSKWKIAEIRTLLSNIKNLKPQPIHPKFRLSYLTESADFPKVLSEIYKLKHELQIPIEIVPSLGHLIDILPEGAGKGPALQFVQSNFGVAEKQIFVCGDSGNDYSMFIHGFQGIVVGNACSDFKQQLDSIRTCIYFSKAHYAAGILEGLKTYGLIH</sequence>
<dbReference type="InterPro" id="IPR051518">
    <property type="entry name" value="Sucrose_Phosphatase"/>
</dbReference>
<dbReference type="Gene3D" id="3.40.50.1000">
    <property type="entry name" value="HAD superfamily/HAD-like"/>
    <property type="match status" value="1"/>
</dbReference>
<dbReference type="Pfam" id="PF05116">
    <property type="entry name" value="S6PP"/>
    <property type="match status" value="1"/>
</dbReference>
<dbReference type="SUPFAM" id="SSF56784">
    <property type="entry name" value="HAD-like"/>
    <property type="match status" value="1"/>
</dbReference>
<evidence type="ECO:0000313" key="3">
    <source>
        <dbReference type="EMBL" id="MCC5466894.1"/>
    </source>
</evidence>
<dbReference type="PANTHER" id="PTHR46521">
    <property type="entry name" value="SUCROSE-PHOSPHATASE 2-RELATED"/>
    <property type="match status" value="1"/>
</dbReference>
<gene>
    <name evidence="3" type="ORF">LMF89_16220</name>
</gene>
<accession>A0ABS8HUN4</accession>
<feature type="domain" description="Sucrose phosphatase-like" evidence="2">
    <location>
        <begin position="12"/>
        <end position="248"/>
    </location>
</feature>
<organism evidence="3 4">
    <name type="scientific">Pelosinus baikalensis</name>
    <dbReference type="NCBI Taxonomy" id="2892015"/>
    <lineage>
        <taxon>Bacteria</taxon>
        <taxon>Bacillati</taxon>
        <taxon>Bacillota</taxon>
        <taxon>Negativicutes</taxon>
        <taxon>Selenomonadales</taxon>
        <taxon>Sporomusaceae</taxon>
        <taxon>Pelosinus</taxon>
    </lineage>
</organism>
<keyword evidence="1 3" id="KW-0378">Hydrolase</keyword>
<name>A0ABS8HUN4_9FIRM</name>
<dbReference type="NCBIfam" id="TIGR01484">
    <property type="entry name" value="HAD-SF-IIB"/>
    <property type="match status" value="1"/>
</dbReference>
<proteinExistence type="predicted"/>
<evidence type="ECO:0000256" key="1">
    <source>
        <dbReference type="ARBA" id="ARBA00022801"/>
    </source>
</evidence>
<dbReference type="InterPro" id="IPR023214">
    <property type="entry name" value="HAD_sf"/>
</dbReference>
<dbReference type="InterPro" id="IPR006380">
    <property type="entry name" value="SPP-like_dom"/>
</dbReference>
<keyword evidence="4" id="KW-1185">Reference proteome</keyword>
<dbReference type="InterPro" id="IPR036412">
    <property type="entry name" value="HAD-like_sf"/>
</dbReference>
<dbReference type="Proteomes" id="UP001165492">
    <property type="component" value="Unassembled WGS sequence"/>
</dbReference>
<dbReference type="EMBL" id="JAJHJB010000024">
    <property type="protein sequence ID" value="MCC5466894.1"/>
    <property type="molecule type" value="Genomic_DNA"/>
</dbReference>
<protein>
    <submittedName>
        <fullName evidence="3">HAD family hydrolase</fullName>
    </submittedName>
</protein>
<dbReference type="SFLD" id="SFLDS00003">
    <property type="entry name" value="Haloacid_Dehalogenase"/>
    <property type="match status" value="1"/>
</dbReference>
<evidence type="ECO:0000313" key="4">
    <source>
        <dbReference type="Proteomes" id="UP001165492"/>
    </source>
</evidence>
<dbReference type="Gene3D" id="3.90.1070.10">
    <property type="match status" value="1"/>
</dbReference>
<evidence type="ECO:0000259" key="2">
    <source>
        <dbReference type="Pfam" id="PF05116"/>
    </source>
</evidence>